<dbReference type="Pfam" id="PF02029">
    <property type="entry name" value="Caldesmon"/>
    <property type="match status" value="1"/>
</dbReference>
<dbReference type="GO" id="GO:0007165">
    <property type="term" value="P:signal transduction"/>
    <property type="evidence" value="ECO:0007669"/>
    <property type="project" value="InterPro"/>
</dbReference>
<evidence type="ECO:0000256" key="1">
    <source>
        <dbReference type="SAM" id="MobiDB-lite"/>
    </source>
</evidence>
<reference evidence="2" key="3">
    <citation type="submission" date="2025-09" db="UniProtKB">
        <authorList>
            <consortium name="Ensembl"/>
        </authorList>
    </citation>
    <scope>IDENTIFICATION</scope>
</reference>
<dbReference type="Ensembl" id="ENSMZET00005020321.1">
    <property type="protein sequence ID" value="ENSMZEP00005019691.1"/>
    <property type="gene ID" value="ENSMZEG00005014779.1"/>
</dbReference>
<dbReference type="GeneTree" id="ENSGT00940000153901"/>
<evidence type="ECO:0000313" key="3">
    <source>
        <dbReference type="Proteomes" id="UP000265160"/>
    </source>
</evidence>
<feature type="compositionally biased region" description="Basic and acidic residues" evidence="1">
    <location>
        <begin position="214"/>
        <end position="233"/>
    </location>
</feature>
<feature type="compositionally biased region" description="Basic and acidic residues" evidence="1">
    <location>
        <begin position="266"/>
        <end position="311"/>
    </location>
</feature>
<feature type="compositionally biased region" description="Basic and acidic residues" evidence="1">
    <location>
        <begin position="244"/>
        <end position="258"/>
    </location>
</feature>
<dbReference type="RefSeq" id="XP_012780779.1">
    <property type="nucleotide sequence ID" value="XM_012925325.3"/>
</dbReference>
<accession>A0A3P9CCT2</accession>
<reference evidence="2" key="2">
    <citation type="submission" date="2025-08" db="UniProtKB">
        <authorList>
            <consortium name="Ensembl"/>
        </authorList>
    </citation>
    <scope>IDENTIFICATION</scope>
</reference>
<feature type="compositionally biased region" description="Polar residues" evidence="1">
    <location>
        <begin position="55"/>
        <end position="66"/>
    </location>
</feature>
<dbReference type="PANTHER" id="PTHR18949:SF1">
    <property type="entry name" value="LYMPHOCYTE-SPECIFIC PROTEIN 1"/>
    <property type="match status" value="1"/>
</dbReference>
<feature type="region of interest" description="Disordered" evidence="1">
    <location>
        <begin position="472"/>
        <end position="494"/>
    </location>
</feature>
<dbReference type="InterPro" id="IPR006018">
    <property type="entry name" value="Caldesmon_LSP"/>
</dbReference>
<proteinExistence type="predicted"/>
<sequence>MSDSIRRRSSSRQLLQNLIRVTAQRSQEDAEEIERERRRRAREKQRGEKSPSWLEPTQQNHYTQNTESDEELKPSCSVGLDEDEGFSDWSHRLETRNEQEMQNGCRAKEQRPSASPPNPQSDQHQVDEEGQEEAGGLEPRSRTQDTSTEAPVKTSNDKKEVRTSYSSSVFLAHDTRLQHTTCRPADMTSYLAAGTMKPRYAPYSLEEACRVKGEVEVQKEQEEKNENNKHEQEREEEEVQPTLQKERRPTESRQTPRDDEQEEEVDFTHEVKEDLHHIRVWRHRDDKNEAREDNEEERTLQNKRLTDSRDQWSELENRSSAISLCNSSEGEESLNCYGPMSPTFKKLLIQFYPDEVSSRITADGKFKITERTESLRRSTSNIKKTLPPLPVSKIDKRLEQYTHALELSSKEGRSGCQTVTDLTAPTEPVASKKNLFEAGDAWNQNATSITASKDADALKVGVADLINQWVKGSEDGSRSSSPSKPAEINPGGVLNKKNLWESLGDTLSSGKEGKESSTGKRYKFVVTGHGKYEKVSVDSGCSEDINCQSVGHFYEDL</sequence>
<dbReference type="OrthoDB" id="9947942at2759"/>
<dbReference type="GeneID" id="101473804"/>
<protein>
    <submittedName>
        <fullName evidence="2">Lymphocyte-specific protein 1</fullName>
    </submittedName>
</protein>
<feature type="compositionally biased region" description="Basic and acidic residues" evidence="1">
    <location>
        <begin position="89"/>
        <end position="99"/>
    </location>
</feature>
<dbReference type="PRINTS" id="PR01083">
    <property type="entry name" value="LYMPHSPCIFIC"/>
</dbReference>
<dbReference type="PANTHER" id="PTHR18949">
    <property type="entry name" value="CALDESMON"/>
    <property type="match status" value="1"/>
</dbReference>
<dbReference type="Proteomes" id="UP000265160">
    <property type="component" value="LG1"/>
</dbReference>
<dbReference type="AlphaFoldDB" id="A0A3P9CCT2"/>
<dbReference type="InterPro" id="IPR002211">
    <property type="entry name" value="Lymphspecific"/>
</dbReference>
<dbReference type="CTD" id="100002400"/>
<name>A0A3P9CCT2_9CICH</name>
<dbReference type="STRING" id="106582.ENSMZEP00005019691"/>
<reference evidence="2 3" key="1">
    <citation type="journal article" date="2014" name="Nature">
        <title>The genomic substrate for adaptive radiation in African cichlid fish.</title>
        <authorList>
            <person name="Brawand D."/>
            <person name="Wagner C.E."/>
            <person name="Li Y.I."/>
            <person name="Malinsky M."/>
            <person name="Keller I."/>
            <person name="Fan S."/>
            <person name="Simakov O."/>
            <person name="Ng A.Y."/>
            <person name="Lim Z.W."/>
            <person name="Bezault E."/>
            <person name="Turner-Maier J."/>
            <person name="Johnson J."/>
            <person name="Alcazar R."/>
            <person name="Noh H.J."/>
            <person name="Russell P."/>
            <person name="Aken B."/>
            <person name="Alfoldi J."/>
            <person name="Amemiya C."/>
            <person name="Azzouzi N."/>
            <person name="Baroiller J.F."/>
            <person name="Barloy-Hubler F."/>
            <person name="Berlin A."/>
            <person name="Bloomquist R."/>
            <person name="Carleton K.L."/>
            <person name="Conte M.A."/>
            <person name="D'Cotta H."/>
            <person name="Eshel O."/>
            <person name="Gaffney L."/>
            <person name="Galibert F."/>
            <person name="Gante H.F."/>
            <person name="Gnerre S."/>
            <person name="Greuter L."/>
            <person name="Guyon R."/>
            <person name="Haddad N.S."/>
            <person name="Haerty W."/>
            <person name="Harris R.M."/>
            <person name="Hofmann H.A."/>
            <person name="Hourlier T."/>
            <person name="Hulata G."/>
            <person name="Jaffe D.B."/>
            <person name="Lara M."/>
            <person name="Lee A.P."/>
            <person name="MacCallum I."/>
            <person name="Mwaiko S."/>
            <person name="Nikaido M."/>
            <person name="Nishihara H."/>
            <person name="Ozouf-Costaz C."/>
            <person name="Penman D.J."/>
            <person name="Przybylski D."/>
            <person name="Rakotomanga M."/>
            <person name="Renn S.C.P."/>
            <person name="Ribeiro F.J."/>
            <person name="Ron M."/>
            <person name="Salzburger W."/>
            <person name="Sanchez-Pulido L."/>
            <person name="Santos M.E."/>
            <person name="Searle S."/>
            <person name="Sharpe T."/>
            <person name="Swofford R."/>
            <person name="Tan F.J."/>
            <person name="Williams L."/>
            <person name="Young S."/>
            <person name="Yin S."/>
            <person name="Okada N."/>
            <person name="Kocher T.D."/>
            <person name="Miska E.A."/>
            <person name="Lander E.S."/>
            <person name="Venkatesh B."/>
            <person name="Fernald R.D."/>
            <person name="Meyer A."/>
            <person name="Ponting C.P."/>
            <person name="Streelman J.T."/>
            <person name="Lindblad-Toh K."/>
            <person name="Seehausen O."/>
            <person name="Di Palma F."/>
        </authorList>
    </citation>
    <scope>NUCLEOTIDE SEQUENCE</scope>
</reference>
<dbReference type="GO" id="GO:0003779">
    <property type="term" value="F:actin binding"/>
    <property type="evidence" value="ECO:0007669"/>
    <property type="project" value="InterPro"/>
</dbReference>
<evidence type="ECO:0000313" key="2">
    <source>
        <dbReference type="Ensembl" id="ENSMZEP00005019691.1"/>
    </source>
</evidence>
<organism evidence="2 3">
    <name type="scientific">Maylandia zebra</name>
    <name type="common">zebra mbuna</name>
    <dbReference type="NCBI Taxonomy" id="106582"/>
    <lineage>
        <taxon>Eukaryota</taxon>
        <taxon>Metazoa</taxon>
        <taxon>Chordata</taxon>
        <taxon>Craniata</taxon>
        <taxon>Vertebrata</taxon>
        <taxon>Euteleostomi</taxon>
        <taxon>Actinopterygii</taxon>
        <taxon>Neopterygii</taxon>
        <taxon>Teleostei</taxon>
        <taxon>Neoteleostei</taxon>
        <taxon>Acanthomorphata</taxon>
        <taxon>Ovalentaria</taxon>
        <taxon>Cichlomorphae</taxon>
        <taxon>Cichliformes</taxon>
        <taxon>Cichlidae</taxon>
        <taxon>African cichlids</taxon>
        <taxon>Pseudocrenilabrinae</taxon>
        <taxon>Haplochromini</taxon>
        <taxon>Maylandia</taxon>
        <taxon>Maylandia zebra complex</taxon>
    </lineage>
</organism>
<feature type="region of interest" description="Disordered" evidence="1">
    <location>
        <begin position="214"/>
        <end position="311"/>
    </location>
</feature>
<feature type="region of interest" description="Disordered" evidence="1">
    <location>
        <begin position="18"/>
        <end position="173"/>
    </location>
</feature>
<keyword evidence="3" id="KW-1185">Reference proteome</keyword>